<dbReference type="GO" id="GO:1902201">
    <property type="term" value="P:negative regulation of bacterial-type flagellum-dependent cell motility"/>
    <property type="evidence" value="ECO:0007669"/>
    <property type="project" value="TreeGrafter"/>
</dbReference>
<keyword evidence="6" id="KW-1185">Reference proteome</keyword>
<evidence type="ECO:0000259" key="4">
    <source>
        <dbReference type="PROSITE" id="PS50887"/>
    </source>
</evidence>
<dbReference type="InterPro" id="IPR029787">
    <property type="entry name" value="Nucleotide_cyclase"/>
</dbReference>
<dbReference type="Proteomes" id="UP000057389">
    <property type="component" value="Unassembled WGS sequence"/>
</dbReference>
<dbReference type="Pfam" id="PF00990">
    <property type="entry name" value="GGDEF"/>
    <property type="match status" value="1"/>
</dbReference>
<evidence type="ECO:0000313" key="5">
    <source>
        <dbReference type="EMBL" id="KWT99788.1"/>
    </source>
</evidence>
<dbReference type="InterPro" id="IPR043128">
    <property type="entry name" value="Rev_trsase/Diguanyl_cyclase"/>
</dbReference>
<dbReference type="NCBIfam" id="TIGR00254">
    <property type="entry name" value="GGDEF"/>
    <property type="match status" value="1"/>
</dbReference>
<dbReference type="CDD" id="cd01949">
    <property type="entry name" value="GGDEF"/>
    <property type="match status" value="1"/>
</dbReference>
<dbReference type="EMBL" id="LMXU01000032">
    <property type="protein sequence ID" value="KWT99788.1"/>
    <property type="molecule type" value="Genomic_DNA"/>
</dbReference>
<dbReference type="SUPFAM" id="SSF55073">
    <property type="entry name" value="Nucleotide cyclase"/>
    <property type="match status" value="1"/>
</dbReference>
<keyword evidence="3" id="KW-0175">Coiled coil</keyword>
<comment type="caution">
    <text evidence="5">The sequence shown here is derived from an EMBL/GenBank/DDBJ whole genome shotgun (WGS) entry which is preliminary data.</text>
</comment>
<name>A0A109D6I1_9VIBR</name>
<evidence type="ECO:0000313" key="6">
    <source>
        <dbReference type="Proteomes" id="UP000057389"/>
    </source>
</evidence>
<gene>
    <name evidence="5" type="ORF">APQ14_15640</name>
</gene>
<dbReference type="GeneID" id="300180874"/>
<feature type="domain" description="GGDEF" evidence="4">
    <location>
        <begin position="567"/>
        <end position="705"/>
    </location>
</feature>
<accession>A0A109D6I1</accession>
<dbReference type="InterPro" id="IPR029016">
    <property type="entry name" value="GAF-like_dom_sf"/>
</dbReference>
<dbReference type="InterPro" id="IPR050469">
    <property type="entry name" value="Diguanylate_Cyclase"/>
</dbReference>
<dbReference type="GO" id="GO:0043709">
    <property type="term" value="P:cell adhesion involved in single-species biofilm formation"/>
    <property type="evidence" value="ECO:0007669"/>
    <property type="project" value="TreeGrafter"/>
</dbReference>
<dbReference type="Gene3D" id="3.30.450.40">
    <property type="match status" value="2"/>
</dbReference>
<proteinExistence type="predicted"/>
<dbReference type="InterPro" id="IPR000160">
    <property type="entry name" value="GGDEF_dom"/>
</dbReference>
<dbReference type="GO" id="GO:0005886">
    <property type="term" value="C:plasma membrane"/>
    <property type="evidence" value="ECO:0007669"/>
    <property type="project" value="TreeGrafter"/>
</dbReference>
<dbReference type="Gene3D" id="3.30.70.270">
    <property type="match status" value="1"/>
</dbReference>
<dbReference type="SMART" id="SM00267">
    <property type="entry name" value="GGDEF"/>
    <property type="match status" value="1"/>
</dbReference>
<feature type="coiled-coil region" evidence="3">
    <location>
        <begin position="496"/>
        <end position="527"/>
    </location>
</feature>
<organism evidence="5 6">
    <name type="scientific">Vibrio toranzoniae</name>
    <dbReference type="NCBI Taxonomy" id="1194427"/>
    <lineage>
        <taxon>Bacteria</taxon>
        <taxon>Pseudomonadati</taxon>
        <taxon>Pseudomonadota</taxon>
        <taxon>Gammaproteobacteria</taxon>
        <taxon>Vibrionales</taxon>
        <taxon>Vibrionaceae</taxon>
        <taxon>Vibrio</taxon>
    </lineage>
</organism>
<evidence type="ECO:0000256" key="3">
    <source>
        <dbReference type="SAM" id="Coils"/>
    </source>
</evidence>
<reference evidence="5 6" key="1">
    <citation type="submission" date="2015-11" db="EMBL/GenBank/DDBJ databases">
        <title>Draft WGS of Vibrio toranzoniae.</title>
        <authorList>
            <person name="Lasa A."/>
            <person name="Romalde J.L."/>
        </authorList>
    </citation>
    <scope>NUCLEOTIDE SEQUENCE [LARGE SCALE GENOMIC DNA]</scope>
    <source>
        <strain evidence="5 6">Vb 10.8</strain>
    </source>
</reference>
<protein>
    <recommendedName>
        <fullName evidence="1">diguanylate cyclase</fullName>
        <ecNumber evidence="1">2.7.7.65</ecNumber>
    </recommendedName>
</protein>
<dbReference type="PROSITE" id="PS50887">
    <property type="entry name" value="GGDEF"/>
    <property type="match status" value="1"/>
</dbReference>
<sequence>MSVKAFAKQISAIRDHRLLAESLFEYLVGVLIPKGIGIFTEPKPESESLLLFSFGNLTPLSIYPAPFWSWISQFDTADGMLPMATNPCLWEHIDVLGGESFIMVLDNASDCRTYLMAHNCNTEKLNQAFERRFDILLLAAARWQGIRAEKNAAIEIKHRDIREAQYLDEIKLRDLFVDNMKLVHQVALELSNPESLDALYKASVEAVRDRLGFDRAIFMLLDMKKRCFSGTYGTDEAGKTNSEHHTQYDLHQLDAEYIEALSDNHTSLVVIEQAPLYTEGNVVGQGWNGMLILREGDKPVGWIAMDNYIHRSPITNYQKQMLESFGSLLSQIYIRKRQEQNIRMLHSSMVELSRCDTVSEVCKSAVSFAIQHLGIDRLAVFLTDKNCSYMQGTWGTDIKGDIVDESYYRSELVERDIVAAARACPNQVAFEESVPIYHDFNIVGVGWTAMTMLTTNTGEPIAFIAADNLLTRSPLTSQLREVIRIFASSLAEVLQRTMAQEELKKLNETLEQEVSKRTQELELANEQLDVISKLDPLTRLGNRRMLAQVLDDLNCDDQGAFATQCEVTFGLVLVDLDHFGLYNSVYGHTKGDAALRTIGKILNAHVYRDNETFCRIGGEEFMLLMIGTNYSETKQRAESIRKCIEEAKILHCESSTSQYLTASVGYASITSDQHQFDFDLLYGKADKALYQAKGSGRNRIVSALKRRKVTTPLT</sequence>
<evidence type="ECO:0000256" key="2">
    <source>
        <dbReference type="ARBA" id="ARBA00034247"/>
    </source>
</evidence>
<dbReference type="OrthoDB" id="9803824at2"/>
<dbReference type="PANTHER" id="PTHR45138">
    <property type="entry name" value="REGULATORY COMPONENTS OF SENSORY TRANSDUCTION SYSTEM"/>
    <property type="match status" value="1"/>
</dbReference>
<dbReference type="EC" id="2.7.7.65" evidence="1"/>
<dbReference type="RefSeq" id="WP_060469288.1">
    <property type="nucleotide sequence ID" value="NZ_AP025515.1"/>
</dbReference>
<dbReference type="GO" id="GO:0052621">
    <property type="term" value="F:diguanylate cyclase activity"/>
    <property type="evidence" value="ECO:0007669"/>
    <property type="project" value="UniProtKB-EC"/>
</dbReference>
<dbReference type="AlphaFoldDB" id="A0A109D6I1"/>
<dbReference type="SUPFAM" id="SSF55781">
    <property type="entry name" value="GAF domain-like"/>
    <property type="match status" value="2"/>
</dbReference>
<evidence type="ECO:0000256" key="1">
    <source>
        <dbReference type="ARBA" id="ARBA00012528"/>
    </source>
</evidence>
<dbReference type="PANTHER" id="PTHR45138:SF9">
    <property type="entry name" value="DIGUANYLATE CYCLASE DGCM-RELATED"/>
    <property type="match status" value="1"/>
</dbReference>
<comment type="catalytic activity">
    <reaction evidence="2">
        <text>2 GTP = 3',3'-c-di-GMP + 2 diphosphate</text>
        <dbReference type="Rhea" id="RHEA:24898"/>
        <dbReference type="ChEBI" id="CHEBI:33019"/>
        <dbReference type="ChEBI" id="CHEBI:37565"/>
        <dbReference type="ChEBI" id="CHEBI:58805"/>
        <dbReference type="EC" id="2.7.7.65"/>
    </reaction>
</comment>